<organism evidence="1 2">
    <name type="scientific">Schistosoma mattheei</name>
    <dbReference type="NCBI Taxonomy" id="31246"/>
    <lineage>
        <taxon>Eukaryota</taxon>
        <taxon>Metazoa</taxon>
        <taxon>Spiralia</taxon>
        <taxon>Lophotrochozoa</taxon>
        <taxon>Platyhelminthes</taxon>
        <taxon>Trematoda</taxon>
        <taxon>Digenea</taxon>
        <taxon>Strigeidida</taxon>
        <taxon>Schistosomatoidea</taxon>
        <taxon>Schistosomatidae</taxon>
        <taxon>Schistosoma</taxon>
    </lineage>
</organism>
<dbReference type="Proteomes" id="UP000050791">
    <property type="component" value="Unassembled WGS sequence"/>
</dbReference>
<name>A0AA85BXQ7_9TREM</name>
<dbReference type="AlphaFoldDB" id="A0AA85BXQ7"/>
<accession>A0AA85BXQ7</accession>
<dbReference type="WBParaSite" id="SMTH1_85570.1">
    <property type="protein sequence ID" value="SMTH1_85570.1"/>
    <property type="gene ID" value="SMTH1_85570"/>
</dbReference>
<protein>
    <submittedName>
        <fullName evidence="2">Uncharacterized protein</fullName>
    </submittedName>
</protein>
<sequence>MCGWSGGEEVISVCSIVCKEQLSSGGGGGAAAAAAAADTSYYYYYYLNTNTTTTISTTTTTTTATATATAAVDAVANNDGVDEGEVDDAHGVCSVVDVIV</sequence>
<evidence type="ECO:0000313" key="2">
    <source>
        <dbReference type="WBParaSite" id="SMTH1_85570.1"/>
    </source>
</evidence>
<evidence type="ECO:0000313" key="1">
    <source>
        <dbReference type="Proteomes" id="UP000050791"/>
    </source>
</evidence>
<proteinExistence type="predicted"/>
<reference evidence="2" key="1">
    <citation type="submission" date="2023-11" db="UniProtKB">
        <authorList>
            <consortium name="WormBaseParasite"/>
        </authorList>
    </citation>
    <scope>IDENTIFICATION</scope>
</reference>